<evidence type="ECO:0000259" key="4">
    <source>
        <dbReference type="PROSITE" id="PS50102"/>
    </source>
</evidence>
<feature type="domain" description="RRM" evidence="4">
    <location>
        <begin position="49"/>
        <end position="127"/>
    </location>
</feature>
<dbReference type="SMART" id="SM00360">
    <property type="entry name" value="RRM"/>
    <property type="match status" value="1"/>
</dbReference>
<dbReference type="InterPro" id="IPR035979">
    <property type="entry name" value="RBD_domain_sf"/>
</dbReference>
<protein>
    <submittedName>
        <fullName evidence="5">Serine/arginine-rich splicing factor 10</fullName>
    </submittedName>
</protein>
<dbReference type="PROSITE" id="PS50102">
    <property type="entry name" value="RRM"/>
    <property type="match status" value="1"/>
</dbReference>
<dbReference type="InterPro" id="IPR012677">
    <property type="entry name" value="Nucleotide-bd_a/b_plait_sf"/>
</dbReference>
<dbReference type="AlphaFoldDB" id="A0A0V0J7Y2"/>
<evidence type="ECO:0000256" key="3">
    <source>
        <dbReference type="SAM" id="Phobius"/>
    </source>
</evidence>
<dbReference type="GO" id="GO:0003723">
    <property type="term" value="F:RNA binding"/>
    <property type="evidence" value="ECO:0007669"/>
    <property type="project" value="UniProtKB-UniRule"/>
</dbReference>
<keyword evidence="3" id="KW-0472">Membrane</keyword>
<organism evidence="5">
    <name type="scientific">Schistocephalus solidus</name>
    <name type="common">Tapeworm</name>
    <dbReference type="NCBI Taxonomy" id="70667"/>
    <lineage>
        <taxon>Eukaryota</taxon>
        <taxon>Metazoa</taxon>
        <taxon>Spiralia</taxon>
        <taxon>Lophotrochozoa</taxon>
        <taxon>Platyhelminthes</taxon>
        <taxon>Cestoda</taxon>
        <taxon>Eucestoda</taxon>
        <taxon>Diphyllobothriidea</taxon>
        <taxon>Diphyllobothriidae</taxon>
        <taxon>Schistocephalus</taxon>
    </lineage>
</organism>
<evidence type="ECO:0000256" key="1">
    <source>
        <dbReference type="PROSITE-ProRule" id="PRU00176"/>
    </source>
</evidence>
<dbReference type="Pfam" id="PF00076">
    <property type="entry name" value="RRM_1"/>
    <property type="match status" value="1"/>
</dbReference>
<keyword evidence="1" id="KW-0694">RNA-binding</keyword>
<dbReference type="EMBL" id="GEEE01001480">
    <property type="protein sequence ID" value="JAP61745.1"/>
    <property type="molecule type" value="Transcribed_RNA"/>
</dbReference>
<keyword evidence="3" id="KW-1133">Transmembrane helix</keyword>
<evidence type="ECO:0000313" key="5">
    <source>
        <dbReference type="EMBL" id="JAP61745.1"/>
    </source>
</evidence>
<feature type="compositionally biased region" description="Basic and acidic residues" evidence="2">
    <location>
        <begin position="147"/>
        <end position="159"/>
    </location>
</feature>
<dbReference type="InterPro" id="IPR050441">
    <property type="entry name" value="RBM"/>
</dbReference>
<feature type="transmembrane region" description="Helical" evidence="3">
    <location>
        <begin position="20"/>
        <end position="43"/>
    </location>
</feature>
<feature type="compositionally biased region" description="Basic and acidic residues" evidence="2">
    <location>
        <begin position="214"/>
        <end position="234"/>
    </location>
</feature>
<keyword evidence="3" id="KW-0812">Transmembrane</keyword>
<feature type="non-terminal residue" evidence="5">
    <location>
        <position position="1"/>
    </location>
</feature>
<dbReference type="PANTHER" id="PTHR48034">
    <property type="entry name" value="TRANSFORMER-2 SEX-DETERMINING PROTEIN-RELATED"/>
    <property type="match status" value="1"/>
</dbReference>
<dbReference type="SUPFAM" id="SSF54928">
    <property type="entry name" value="RNA-binding domain, RBD"/>
    <property type="match status" value="1"/>
</dbReference>
<accession>A0A0V0J7Y2</accession>
<reference evidence="5" key="1">
    <citation type="submission" date="2016-01" db="EMBL/GenBank/DDBJ databases">
        <title>Reference transcriptome for the parasite Schistocephalus solidus: insights into the molecular evolution of parasitism.</title>
        <authorList>
            <person name="Hebert F.O."/>
            <person name="Grambauer S."/>
            <person name="Barber I."/>
            <person name="Landry C.R."/>
            <person name="Aubin-Horth N."/>
        </authorList>
    </citation>
    <scope>NUCLEOTIDE SEQUENCE</scope>
</reference>
<feature type="compositionally biased region" description="Basic and acidic residues" evidence="2">
    <location>
        <begin position="185"/>
        <end position="195"/>
    </location>
</feature>
<feature type="region of interest" description="Disordered" evidence="2">
    <location>
        <begin position="145"/>
        <end position="248"/>
    </location>
</feature>
<evidence type="ECO:0000256" key="2">
    <source>
        <dbReference type="SAM" id="MobiDB-lite"/>
    </source>
</evidence>
<sequence>YSSVREHDVITKQLIKTIKTIVLIDLHCALVFHCFLGCFRCWIMPRRGSSLYIRNIPDSCRHEDLRRTFGRFGPIVDVTIPTDYYSGRMKGFAFVEFEDPRDAEDAHRNMDHSRFLGRRIEVEFTRGVRKSKNVSFPSYLNLPAPAEMRDRDRRNDSNYRRRSRSPSFSPRRGSRRSRSISRGSEGVRRDYRDFSMSRSPSRSPGLRNGSKMRSARDYDDRSFRYRNDTRDSHLSRRRGSGSRSRSPT</sequence>
<dbReference type="Gene3D" id="3.30.70.330">
    <property type="match status" value="1"/>
</dbReference>
<proteinExistence type="predicted"/>
<name>A0A0V0J7Y2_SCHSO</name>
<dbReference type="InterPro" id="IPR000504">
    <property type="entry name" value="RRM_dom"/>
</dbReference>
<gene>
    <name evidence="5" type="primary">SRS10</name>
    <name evidence="5" type="ORF">TR88792</name>
</gene>